<dbReference type="Proteomes" id="UP000680365">
    <property type="component" value="Unassembled WGS sequence"/>
</dbReference>
<name>A0ABS5QMV1_9BACT</name>
<evidence type="ECO:0000313" key="3">
    <source>
        <dbReference type="Proteomes" id="UP000680365"/>
    </source>
</evidence>
<evidence type="ECO:0000256" key="1">
    <source>
        <dbReference type="SAM" id="Phobius"/>
    </source>
</evidence>
<reference evidence="2 3" key="1">
    <citation type="journal article" date="2021" name="Nat. Commun.">
        <title>Reductive evolution and unique predatory mode in the CPR bacterium Vampirococcus lugosii.</title>
        <authorList>
            <person name="Moreira D."/>
            <person name="Zivanovic Y."/>
            <person name="Lopez-Archilla A.I."/>
            <person name="Iniesto M."/>
            <person name="Lopez-Garcia P."/>
        </authorList>
    </citation>
    <scope>NUCLEOTIDE SEQUENCE [LARGE SCALE GENOMIC DNA]</scope>
    <source>
        <strain evidence="2">Chiprana</strain>
    </source>
</reference>
<feature type="transmembrane region" description="Helical" evidence="1">
    <location>
        <begin position="195"/>
        <end position="214"/>
    </location>
</feature>
<feature type="transmembrane region" description="Helical" evidence="1">
    <location>
        <begin position="251"/>
        <end position="280"/>
    </location>
</feature>
<keyword evidence="1" id="KW-0472">Membrane</keyword>
<feature type="transmembrane region" description="Helical" evidence="1">
    <location>
        <begin position="220"/>
        <end position="239"/>
    </location>
</feature>
<feature type="transmembrane region" description="Helical" evidence="1">
    <location>
        <begin position="72"/>
        <end position="102"/>
    </location>
</feature>
<dbReference type="RefSeq" id="WP_213349171.1">
    <property type="nucleotide sequence ID" value="NZ_JAEDAM010000035.1"/>
</dbReference>
<comment type="caution">
    <text evidence="2">The sequence shown here is derived from an EMBL/GenBank/DDBJ whole genome shotgun (WGS) entry which is preliminary data.</text>
</comment>
<feature type="transmembrane region" description="Helical" evidence="1">
    <location>
        <begin position="123"/>
        <end position="142"/>
    </location>
</feature>
<organism evidence="2 3">
    <name type="scientific">Candidatus Vampirococcus lugosii</name>
    <dbReference type="NCBI Taxonomy" id="2789015"/>
    <lineage>
        <taxon>Bacteria</taxon>
        <taxon>Candidatus Absconditibacteriota</taxon>
        <taxon>Vampirococcus</taxon>
    </lineage>
</organism>
<keyword evidence="3" id="KW-1185">Reference proteome</keyword>
<sequence>MKDNILFDSYKDILNDTSLTRLATLTTIIYSIIFVIYVVYQTYSTISETTDQSKTIDIAIEYISFFIKNIEFAGFIFIGAIILAIGYFLLPPIADGALISYVKNKKHGGKKALSKGILNFFPMFEYNAMTSAVNFLVFFIAISRAYSMGILNNIFIQILIGIWGLVLLFASIFFHYSKFFIILKGLGPIDAMKESIFLTFENFFLTIKFVFISYLLYIRFILNILFVIFIPLFLIRLNVKLGFFDSNITKFMIYTSFGLLIILTAYINGIIEAFFISYWYKVFEKTQENTED</sequence>
<dbReference type="EMBL" id="JAEDAM010000035">
    <property type="protein sequence ID" value="MBS8122048.1"/>
    <property type="molecule type" value="Genomic_DNA"/>
</dbReference>
<feature type="transmembrane region" description="Helical" evidence="1">
    <location>
        <begin position="21"/>
        <end position="40"/>
    </location>
</feature>
<proteinExistence type="predicted"/>
<keyword evidence="1" id="KW-0812">Transmembrane</keyword>
<feature type="transmembrane region" description="Helical" evidence="1">
    <location>
        <begin position="154"/>
        <end position="174"/>
    </location>
</feature>
<evidence type="ECO:0000313" key="2">
    <source>
        <dbReference type="EMBL" id="MBS8122048.1"/>
    </source>
</evidence>
<gene>
    <name evidence="2" type="ORF">VAMP_84n106</name>
</gene>
<keyword evidence="1" id="KW-1133">Transmembrane helix</keyword>
<evidence type="ECO:0008006" key="4">
    <source>
        <dbReference type="Google" id="ProtNLM"/>
    </source>
</evidence>
<protein>
    <recommendedName>
        <fullName evidence="4">DUF4013 domain-containing protein</fullName>
    </recommendedName>
</protein>
<accession>A0ABS5QMV1</accession>